<dbReference type="Pfam" id="PF12833">
    <property type="entry name" value="HTH_18"/>
    <property type="match status" value="1"/>
</dbReference>
<keyword evidence="2" id="KW-0238">DNA-binding</keyword>
<dbReference type="InterPro" id="IPR009057">
    <property type="entry name" value="Homeodomain-like_sf"/>
</dbReference>
<sequence length="346" mass="40093">MPLPESQFQAAFVRSIFFKPFIRALDKHYGITPEDLGLPMELLKEPMTLLPFSDLNQKMAELEAVLGDQAYLSRMARDLNFSNMDHLGEWFLSTPELALSFRRINYGTSCLQSGATFHGELSGKIIKWTYDNHFSSGRGRFQDSLRIAVMFTNTLRYFMGESYHPLTVELSGPPCGNGELETFFGADIRWNAPSTRVWLDISILEHGNNFPFEVTRPMMLTNLELDEFLNMPQPHDAAKMMYEMINYSRFYGYPSLDFVAQRFNLSRQQLQRRLHQFGWSFSTITSYVLCNQAIKYMQADLSIKDIAKELGYNNVQSFSKAFQRQRGQTPTQYKEKLMERSRSRGL</sequence>
<evidence type="ECO:0000259" key="5">
    <source>
        <dbReference type="PROSITE" id="PS01124"/>
    </source>
</evidence>
<dbReference type="GO" id="GO:0000976">
    <property type="term" value="F:transcription cis-regulatory region binding"/>
    <property type="evidence" value="ECO:0007669"/>
    <property type="project" value="TreeGrafter"/>
</dbReference>
<evidence type="ECO:0000256" key="1">
    <source>
        <dbReference type="ARBA" id="ARBA00023015"/>
    </source>
</evidence>
<keyword evidence="1" id="KW-0805">Transcription regulation</keyword>
<keyword evidence="3" id="KW-0804">Transcription</keyword>
<dbReference type="SMART" id="SM00342">
    <property type="entry name" value="HTH_ARAC"/>
    <property type="match status" value="1"/>
</dbReference>
<evidence type="ECO:0000256" key="4">
    <source>
        <dbReference type="SAM" id="MobiDB-lite"/>
    </source>
</evidence>
<feature type="domain" description="HTH araC/xylS-type" evidence="5">
    <location>
        <begin position="235"/>
        <end position="336"/>
    </location>
</feature>
<protein>
    <submittedName>
        <fullName evidence="6">AraC family transcriptional regulator</fullName>
    </submittedName>
</protein>
<dbReference type="RefSeq" id="WP_039461783.1">
    <property type="nucleotide sequence ID" value="NZ_JWLZ01000157.1"/>
</dbReference>
<name>A0A0B9GFA6_9GAMM</name>
<dbReference type="PANTHER" id="PTHR47894">
    <property type="entry name" value="HTH-TYPE TRANSCRIPTIONAL REGULATOR GADX"/>
    <property type="match status" value="1"/>
</dbReference>
<dbReference type="PROSITE" id="PS01124">
    <property type="entry name" value="HTH_ARAC_FAMILY_2"/>
    <property type="match status" value="1"/>
</dbReference>
<feature type="compositionally biased region" description="Basic and acidic residues" evidence="4">
    <location>
        <begin position="333"/>
        <end position="346"/>
    </location>
</feature>
<gene>
    <name evidence="6" type="ORF">RJ45_11525</name>
</gene>
<dbReference type="GO" id="GO:0005829">
    <property type="term" value="C:cytosol"/>
    <property type="evidence" value="ECO:0007669"/>
    <property type="project" value="TreeGrafter"/>
</dbReference>
<evidence type="ECO:0000313" key="6">
    <source>
        <dbReference type="EMBL" id="KHT63445.1"/>
    </source>
</evidence>
<dbReference type="Pfam" id="PF12625">
    <property type="entry name" value="Arabinose_bd"/>
    <property type="match status" value="1"/>
</dbReference>
<dbReference type="EMBL" id="JWLZ01000157">
    <property type="protein sequence ID" value="KHT63445.1"/>
    <property type="molecule type" value="Genomic_DNA"/>
</dbReference>
<dbReference type="InterPro" id="IPR032687">
    <property type="entry name" value="AraC-type_N"/>
</dbReference>
<dbReference type="PANTHER" id="PTHR47894:SF1">
    <property type="entry name" value="HTH-TYPE TRANSCRIPTIONAL REGULATOR VQSM"/>
    <property type="match status" value="1"/>
</dbReference>
<dbReference type="SUPFAM" id="SSF46689">
    <property type="entry name" value="Homeodomain-like"/>
    <property type="match status" value="1"/>
</dbReference>
<evidence type="ECO:0000256" key="3">
    <source>
        <dbReference type="ARBA" id="ARBA00023163"/>
    </source>
</evidence>
<comment type="caution">
    <text evidence="6">The sequence shown here is derived from an EMBL/GenBank/DDBJ whole genome shotgun (WGS) entry which is preliminary data.</text>
</comment>
<evidence type="ECO:0000256" key="2">
    <source>
        <dbReference type="ARBA" id="ARBA00023125"/>
    </source>
</evidence>
<feature type="region of interest" description="Disordered" evidence="4">
    <location>
        <begin position="327"/>
        <end position="346"/>
    </location>
</feature>
<dbReference type="InterPro" id="IPR020449">
    <property type="entry name" value="Tscrpt_reg_AraC-type_HTH"/>
</dbReference>
<dbReference type="AlphaFoldDB" id="A0A0B9GFA6"/>
<dbReference type="PRINTS" id="PR00032">
    <property type="entry name" value="HTHARAC"/>
</dbReference>
<evidence type="ECO:0000313" key="7">
    <source>
        <dbReference type="Proteomes" id="UP000031278"/>
    </source>
</evidence>
<reference evidence="6 7" key="1">
    <citation type="submission" date="2014-12" db="EMBL/GenBank/DDBJ databases">
        <title>Genome sequencing of Photobacterium gaetbulicola AD005a.</title>
        <authorList>
            <person name="Adrian T.G.S."/>
            <person name="Chan K.G."/>
        </authorList>
    </citation>
    <scope>NUCLEOTIDE SEQUENCE [LARGE SCALE GENOMIC DNA]</scope>
    <source>
        <strain evidence="6 7">AD005a</strain>
    </source>
</reference>
<dbReference type="Proteomes" id="UP000031278">
    <property type="component" value="Unassembled WGS sequence"/>
</dbReference>
<organism evidence="6 7">
    <name type="scientific">Photobacterium gaetbulicola</name>
    <dbReference type="NCBI Taxonomy" id="1295392"/>
    <lineage>
        <taxon>Bacteria</taxon>
        <taxon>Pseudomonadati</taxon>
        <taxon>Pseudomonadota</taxon>
        <taxon>Gammaproteobacteria</taxon>
        <taxon>Vibrionales</taxon>
        <taxon>Vibrionaceae</taxon>
        <taxon>Photobacterium</taxon>
    </lineage>
</organism>
<proteinExistence type="predicted"/>
<dbReference type="InterPro" id="IPR018060">
    <property type="entry name" value="HTH_AraC"/>
</dbReference>
<dbReference type="GO" id="GO:0003700">
    <property type="term" value="F:DNA-binding transcription factor activity"/>
    <property type="evidence" value="ECO:0007669"/>
    <property type="project" value="InterPro"/>
</dbReference>
<accession>A0A0B9GFA6</accession>
<dbReference type="Gene3D" id="1.10.10.60">
    <property type="entry name" value="Homeodomain-like"/>
    <property type="match status" value="1"/>
</dbReference>